<proteinExistence type="predicted"/>
<evidence type="ECO:0000313" key="2">
    <source>
        <dbReference type="EMBL" id="KAI5073655.1"/>
    </source>
</evidence>
<gene>
    <name evidence="2" type="ORF">GOP47_0011668</name>
</gene>
<accession>A0A9D4UTQ7</accession>
<organism evidence="2 3">
    <name type="scientific">Adiantum capillus-veneris</name>
    <name type="common">Maidenhair fern</name>
    <dbReference type="NCBI Taxonomy" id="13818"/>
    <lineage>
        <taxon>Eukaryota</taxon>
        <taxon>Viridiplantae</taxon>
        <taxon>Streptophyta</taxon>
        <taxon>Embryophyta</taxon>
        <taxon>Tracheophyta</taxon>
        <taxon>Polypodiopsida</taxon>
        <taxon>Polypodiidae</taxon>
        <taxon>Polypodiales</taxon>
        <taxon>Pteridineae</taxon>
        <taxon>Pteridaceae</taxon>
        <taxon>Vittarioideae</taxon>
        <taxon>Adiantum</taxon>
    </lineage>
</organism>
<dbReference type="Proteomes" id="UP000886520">
    <property type="component" value="Chromosome 11"/>
</dbReference>
<dbReference type="AlphaFoldDB" id="A0A9D4UTQ7"/>
<sequence>MLSSTEATKNVERTGNLAEMGSVGRGDASRTASIYKNPFEVPKDQLIRQLFEFPARIAAFIQSQKSDGNGAIEVMESPFVVLAAKLKAKDEMEARNLVSGESQKSDGNGAIEVMESPCVLAAKLKARDEMEARNLVSGEMNCSIELCVEQQPIRDALSEGADWSRSTMQEKNECALEARKAPTSGVITYSRRKRKVVDQSGVSGGGRMARAEEVVAIFPALISSLNHHDVANFIIEVIRTLRHTRHGNTEKLFELLSIEHFPVDKCRFLEELIQQAYCYNKDAVAKQLTQIGHKAFDVDAGRTSSNVYYELYGYYVTSAVEGIKEDNRLKMRETPKISDDGEMISRCGLVRMVSEIQSVGH</sequence>
<keyword evidence="3" id="KW-1185">Reference proteome</keyword>
<protein>
    <submittedName>
        <fullName evidence="2">Uncharacterized protein</fullName>
    </submittedName>
</protein>
<dbReference type="OrthoDB" id="9449012at2759"/>
<dbReference type="EMBL" id="JABFUD020000011">
    <property type="protein sequence ID" value="KAI5073655.1"/>
    <property type="molecule type" value="Genomic_DNA"/>
</dbReference>
<name>A0A9D4UTQ7_ADICA</name>
<comment type="caution">
    <text evidence="2">The sequence shown here is derived from an EMBL/GenBank/DDBJ whole genome shotgun (WGS) entry which is preliminary data.</text>
</comment>
<reference evidence="2" key="1">
    <citation type="submission" date="2021-01" db="EMBL/GenBank/DDBJ databases">
        <title>Adiantum capillus-veneris genome.</title>
        <authorList>
            <person name="Fang Y."/>
            <person name="Liao Q."/>
        </authorList>
    </citation>
    <scope>NUCLEOTIDE SEQUENCE</scope>
    <source>
        <strain evidence="2">H3</strain>
        <tissue evidence="2">Leaf</tissue>
    </source>
</reference>
<evidence type="ECO:0000313" key="3">
    <source>
        <dbReference type="Proteomes" id="UP000886520"/>
    </source>
</evidence>
<evidence type="ECO:0000256" key="1">
    <source>
        <dbReference type="SAM" id="MobiDB-lite"/>
    </source>
</evidence>
<feature type="region of interest" description="Disordered" evidence="1">
    <location>
        <begin position="1"/>
        <end position="24"/>
    </location>
</feature>